<dbReference type="AlphaFoldDB" id="A0A852ZNM0"/>
<keyword evidence="1" id="KW-0472">Membrane</keyword>
<keyword evidence="3" id="KW-1185">Reference proteome</keyword>
<evidence type="ECO:0000256" key="1">
    <source>
        <dbReference type="SAM" id="Phobius"/>
    </source>
</evidence>
<dbReference type="Proteomes" id="UP000567795">
    <property type="component" value="Unassembled WGS sequence"/>
</dbReference>
<keyword evidence="1" id="KW-0812">Transmembrane</keyword>
<proteinExistence type="predicted"/>
<evidence type="ECO:0000313" key="3">
    <source>
        <dbReference type="Proteomes" id="UP000567795"/>
    </source>
</evidence>
<accession>A0A852ZNM0</accession>
<feature type="transmembrane region" description="Helical" evidence="1">
    <location>
        <begin position="21"/>
        <end position="40"/>
    </location>
</feature>
<dbReference type="EMBL" id="JACBZD010000001">
    <property type="protein sequence ID" value="NYI04046.1"/>
    <property type="molecule type" value="Genomic_DNA"/>
</dbReference>
<reference evidence="2 3" key="1">
    <citation type="submission" date="2020-07" db="EMBL/GenBank/DDBJ databases">
        <title>Sequencing the genomes of 1000 actinobacteria strains.</title>
        <authorList>
            <person name="Klenk H.-P."/>
        </authorList>
    </citation>
    <scope>NUCLEOTIDE SEQUENCE [LARGE SCALE GENOMIC DNA]</scope>
    <source>
        <strain evidence="2 3">DSM 42178</strain>
    </source>
</reference>
<keyword evidence="1" id="KW-1133">Transmembrane helix</keyword>
<comment type="caution">
    <text evidence="2">The sequence shown here is derived from an EMBL/GenBank/DDBJ whole genome shotgun (WGS) entry which is preliminary data.</text>
</comment>
<protein>
    <submittedName>
        <fullName evidence="2">Uncharacterized protein</fullName>
    </submittedName>
</protein>
<sequence length="76" mass="7796">MSTPGNTTGNTGSRAAGGRRGALLLAAAIVLALVGGAALGNRLQAWNHAERVERVERLRPSADTPIPDPFVAPGRP</sequence>
<evidence type="ECO:0000313" key="2">
    <source>
        <dbReference type="EMBL" id="NYI04046.1"/>
    </source>
</evidence>
<gene>
    <name evidence="2" type="ORF">FHU37_000989</name>
</gene>
<organism evidence="2 3">
    <name type="scientific">Allostreptomyces psammosilenae</name>
    <dbReference type="NCBI Taxonomy" id="1892865"/>
    <lineage>
        <taxon>Bacteria</taxon>
        <taxon>Bacillati</taxon>
        <taxon>Actinomycetota</taxon>
        <taxon>Actinomycetes</taxon>
        <taxon>Kitasatosporales</taxon>
        <taxon>Streptomycetaceae</taxon>
        <taxon>Allostreptomyces</taxon>
    </lineage>
</organism>
<dbReference type="RefSeq" id="WP_179813013.1">
    <property type="nucleotide sequence ID" value="NZ_JACBZD010000001.1"/>
</dbReference>
<name>A0A852ZNM0_9ACTN</name>